<dbReference type="STRING" id="907348.TresaDRAFT_0394"/>
<keyword evidence="2" id="KW-1185">Reference proteome</keyword>
<accession>H7EMH2</accession>
<dbReference type="Pfam" id="PF05704">
    <property type="entry name" value="Caps_synth"/>
    <property type="match status" value="1"/>
</dbReference>
<sequence length="308" mass="37086">MANIFSKAKNLFKSGKYGELKTKSFDYARYIVLKIWYTLTFQETDSNIKKVNKNWVVFTYLKAKYKHFLLNYKRIENKTHEYSDIIWWCWLQGEENAPELCKSCLTSLKKQMPNKEIKIITAKNLYDYVDFPDFIKEKYKKGIISNTHFSDLLRLELLTKYGGTWVDATVYCTTYPDYAFNTPLFVFKTKEKNDDATVAQNWFMSAEKQNPILTLTRDLLYEYWKNHNSAIHYFIFMSLAADFYKDEWNEIPWFPDLPPHILQRELNKPYSQKRWEQLCRMSDIHKLSYKIDIAKSEKQSFYKHLLEF</sequence>
<dbReference type="RefSeq" id="WP_002705508.1">
    <property type="nucleotide sequence ID" value="NZ_AGRW01000051.1"/>
</dbReference>
<dbReference type="Proteomes" id="UP000003571">
    <property type="component" value="Unassembled WGS sequence"/>
</dbReference>
<dbReference type="OrthoDB" id="9802881at2"/>
<dbReference type="InterPro" id="IPR029044">
    <property type="entry name" value="Nucleotide-diphossugar_trans"/>
</dbReference>
<dbReference type="AlphaFoldDB" id="H7EMH2"/>
<dbReference type="EMBL" id="AGRW01000051">
    <property type="protein sequence ID" value="EIC01257.1"/>
    <property type="molecule type" value="Genomic_DNA"/>
</dbReference>
<dbReference type="PATRIC" id="fig|907348.3.peg.2150"/>
<comment type="caution">
    <text evidence="1">The sequence shown here is derived from an EMBL/GenBank/DDBJ whole genome shotgun (WGS) entry which is preliminary data.</text>
</comment>
<protein>
    <submittedName>
        <fullName evidence="1">Capsular polysaccharide synthesis protein</fullName>
    </submittedName>
</protein>
<dbReference type="InterPro" id="IPR008441">
    <property type="entry name" value="AfumC-like_glycosyl_Trfase"/>
</dbReference>
<dbReference type="GO" id="GO:0016757">
    <property type="term" value="F:glycosyltransferase activity"/>
    <property type="evidence" value="ECO:0007669"/>
    <property type="project" value="InterPro"/>
</dbReference>
<dbReference type="Gene3D" id="3.90.550.20">
    <property type="match status" value="1"/>
</dbReference>
<gene>
    <name evidence="1" type="ORF">TresaDRAFT_0394</name>
</gene>
<organism evidence="1 2">
    <name type="scientific">Treponema saccharophilum DSM 2985</name>
    <dbReference type="NCBI Taxonomy" id="907348"/>
    <lineage>
        <taxon>Bacteria</taxon>
        <taxon>Pseudomonadati</taxon>
        <taxon>Spirochaetota</taxon>
        <taxon>Spirochaetia</taxon>
        <taxon>Spirochaetales</taxon>
        <taxon>Treponemataceae</taxon>
        <taxon>Treponema</taxon>
    </lineage>
</organism>
<dbReference type="eggNOG" id="COG3774">
    <property type="taxonomic scope" value="Bacteria"/>
</dbReference>
<evidence type="ECO:0000313" key="2">
    <source>
        <dbReference type="Proteomes" id="UP000003571"/>
    </source>
</evidence>
<proteinExistence type="predicted"/>
<evidence type="ECO:0000313" key="1">
    <source>
        <dbReference type="EMBL" id="EIC01257.1"/>
    </source>
</evidence>
<name>H7EMH2_9SPIR</name>
<dbReference type="SUPFAM" id="SSF53448">
    <property type="entry name" value="Nucleotide-diphospho-sugar transferases"/>
    <property type="match status" value="1"/>
</dbReference>
<reference evidence="1 2" key="1">
    <citation type="submission" date="2011-09" db="EMBL/GenBank/DDBJ databases">
        <title>The draft genome of Treponema saccharophilum DSM 2985.</title>
        <authorList>
            <consortium name="US DOE Joint Genome Institute (JGI-PGF)"/>
            <person name="Lucas S."/>
            <person name="Copeland A."/>
            <person name="Lapidus A."/>
            <person name="Glavina del Rio T."/>
            <person name="Dalin E."/>
            <person name="Tice H."/>
            <person name="Bruce D."/>
            <person name="Goodwin L."/>
            <person name="Pitluck S."/>
            <person name="Peters L."/>
            <person name="Kyrpides N."/>
            <person name="Mavromatis K."/>
            <person name="Ivanova N."/>
            <person name="Markowitz V."/>
            <person name="Cheng J.-F."/>
            <person name="Hugenholtz P."/>
            <person name="Woyke T."/>
            <person name="Wu D."/>
            <person name="Gronow S."/>
            <person name="Wellnitz S."/>
            <person name="Brambilla E."/>
            <person name="Klenk H.-P."/>
            <person name="Eisen J.A."/>
        </authorList>
    </citation>
    <scope>NUCLEOTIDE SEQUENCE [LARGE SCALE GENOMIC DNA]</scope>
    <source>
        <strain evidence="1 2">DSM 2985</strain>
    </source>
</reference>